<gene>
    <name evidence="6" type="ORF">G7082_12950</name>
</gene>
<dbReference type="InterPro" id="IPR001444">
    <property type="entry name" value="Flag_bb_rod_N"/>
</dbReference>
<dbReference type="NCBIfam" id="TIGR03506">
    <property type="entry name" value="FlgEFG_subfam"/>
    <property type="match status" value="1"/>
</dbReference>
<dbReference type="Pfam" id="PF06429">
    <property type="entry name" value="Flg_bbr_C"/>
    <property type="match status" value="1"/>
</dbReference>
<evidence type="ECO:0000313" key="6">
    <source>
        <dbReference type="EMBL" id="QIL49336.1"/>
    </source>
</evidence>
<comment type="subcellular location">
    <subcellularLocation>
        <location evidence="2">Bacterial flagellum basal body</location>
    </subcellularLocation>
</comment>
<dbReference type="GO" id="GO:0071978">
    <property type="term" value="P:bacterial-type flagellum-dependent swarming motility"/>
    <property type="evidence" value="ECO:0007669"/>
    <property type="project" value="TreeGrafter"/>
</dbReference>
<keyword evidence="7" id="KW-1185">Reference proteome</keyword>
<reference evidence="6 7" key="1">
    <citation type="submission" date="2020-03" db="EMBL/GenBank/DDBJ databases">
        <title>Vagococcus sp. nov., isolated from beetles.</title>
        <authorList>
            <person name="Hyun D.-W."/>
            <person name="Bae J.-W."/>
        </authorList>
    </citation>
    <scope>NUCLEOTIDE SEQUENCE [LARGE SCALE GENOMIC DNA]</scope>
    <source>
        <strain evidence="6 7">HDW17B</strain>
    </source>
</reference>
<dbReference type="SUPFAM" id="SSF117143">
    <property type="entry name" value="Flagellar hook protein flgE"/>
    <property type="match status" value="1"/>
</dbReference>
<proteinExistence type="inferred from homology"/>
<dbReference type="PANTHER" id="PTHR30435:SF19">
    <property type="entry name" value="FLAGELLAR BASAL-BODY ROD PROTEIN FLGG"/>
    <property type="match status" value="1"/>
</dbReference>
<dbReference type="GO" id="GO:0009425">
    <property type="term" value="C:bacterial-type flagellum basal body"/>
    <property type="evidence" value="ECO:0007669"/>
    <property type="project" value="UniProtKB-SubCell"/>
</dbReference>
<organism evidence="6 7">
    <name type="scientific">Vagococcus hydrophili</name>
    <dbReference type="NCBI Taxonomy" id="2714947"/>
    <lineage>
        <taxon>Bacteria</taxon>
        <taxon>Bacillati</taxon>
        <taxon>Bacillota</taxon>
        <taxon>Bacilli</taxon>
        <taxon>Lactobacillales</taxon>
        <taxon>Enterococcaceae</taxon>
        <taxon>Vagococcus</taxon>
    </lineage>
</organism>
<comment type="similarity">
    <text evidence="1 2">Belongs to the flagella basal body rod proteins family.</text>
</comment>
<evidence type="ECO:0000256" key="1">
    <source>
        <dbReference type="ARBA" id="ARBA00009677"/>
    </source>
</evidence>
<keyword evidence="6" id="KW-0969">Cilium</keyword>
<dbReference type="Pfam" id="PF22692">
    <property type="entry name" value="LlgE_F_G_D1"/>
    <property type="match status" value="1"/>
</dbReference>
<dbReference type="KEGG" id="vhy:G7082_12950"/>
<accession>A0A6G8AWG6</accession>
<keyword evidence="2" id="KW-0975">Bacterial flagellum</keyword>
<feature type="domain" description="Flagellar hook protein FlgE/F/G-like D1" evidence="5">
    <location>
        <begin position="95"/>
        <end position="137"/>
    </location>
</feature>
<name>A0A6G8AWG6_9ENTE</name>
<protein>
    <submittedName>
        <fullName evidence="6">Flagellar hook-basal body protein</fullName>
    </submittedName>
</protein>
<dbReference type="RefSeq" id="WP_166035547.1">
    <property type="nucleotide sequence ID" value="NZ_CP049887.1"/>
</dbReference>
<dbReference type="InterPro" id="IPR053967">
    <property type="entry name" value="LlgE_F_G-like_D1"/>
</dbReference>
<dbReference type="AlphaFoldDB" id="A0A6G8AWG6"/>
<keyword evidence="6" id="KW-0282">Flagellum</keyword>
<keyword evidence="6" id="KW-0966">Cell projection</keyword>
<sequence>MIRSMYTLQRNLDVLQTKQENTSANVANANTYGYKSQQAIQKTDEEQKLHNYTNGPELNKRRELGSFVFGNKVDEIYKDMSSGSFKQTNKATDYAVLGEGYFNVQLPNGDIGYTKNGHFQVNQQNQLVTQDGNVILSKNGAPIDARENLPDFRLTRFTDQEDLTAQGESLFVAENPGMDDRASTVRKSMLEGSNVNMVNEMTTLMDTARQFEINQKALHTSDETLRKLTNEVGRV</sequence>
<dbReference type="InterPro" id="IPR020013">
    <property type="entry name" value="Flagellar_FlgE/F/G"/>
</dbReference>
<dbReference type="PANTHER" id="PTHR30435">
    <property type="entry name" value="FLAGELLAR PROTEIN"/>
    <property type="match status" value="1"/>
</dbReference>
<dbReference type="InterPro" id="IPR037925">
    <property type="entry name" value="FlgE/F/G-like"/>
</dbReference>
<dbReference type="Proteomes" id="UP000501747">
    <property type="component" value="Chromosome"/>
</dbReference>
<dbReference type="EMBL" id="CP049887">
    <property type="protein sequence ID" value="QIL49336.1"/>
    <property type="molecule type" value="Genomic_DNA"/>
</dbReference>
<feature type="domain" description="Flagellar basal body rod protein N-terminal" evidence="3">
    <location>
        <begin position="5"/>
        <end position="35"/>
    </location>
</feature>
<evidence type="ECO:0000259" key="4">
    <source>
        <dbReference type="Pfam" id="PF06429"/>
    </source>
</evidence>
<dbReference type="InterPro" id="IPR010930">
    <property type="entry name" value="Flg_bb/hook_C_dom"/>
</dbReference>
<evidence type="ECO:0000259" key="3">
    <source>
        <dbReference type="Pfam" id="PF00460"/>
    </source>
</evidence>
<feature type="domain" description="Flagellar basal-body/hook protein C-terminal" evidence="4">
    <location>
        <begin position="188"/>
        <end position="230"/>
    </location>
</feature>
<evidence type="ECO:0000256" key="2">
    <source>
        <dbReference type="RuleBase" id="RU362116"/>
    </source>
</evidence>
<evidence type="ECO:0000313" key="7">
    <source>
        <dbReference type="Proteomes" id="UP000501747"/>
    </source>
</evidence>
<evidence type="ECO:0000259" key="5">
    <source>
        <dbReference type="Pfam" id="PF22692"/>
    </source>
</evidence>
<dbReference type="Pfam" id="PF00460">
    <property type="entry name" value="Flg_bb_rod"/>
    <property type="match status" value="1"/>
</dbReference>